<dbReference type="Gene3D" id="3.40.920.10">
    <property type="entry name" value="Pyruvate-ferredoxin oxidoreductase, PFOR, domain III"/>
    <property type="match status" value="1"/>
</dbReference>
<dbReference type="SUPFAM" id="SSF52922">
    <property type="entry name" value="TK C-terminal domain-like"/>
    <property type="match status" value="1"/>
</dbReference>
<name>A0ABU8XUQ5_9PROT</name>
<feature type="domain" description="DUF6537" evidence="3">
    <location>
        <begin position="941"/>
        <end position="1141"/>
    </location>
</feature>
<dbReference type="SUPFAM" id="SSF53323">
    <property type="entry name" value="Pyruvate-ferredoxin oxidoreductase, PFOR, domain III"/>
    <property type="match status" value="1"/>
</dbReference>
<dbReference type="Proteomes" id="UP001375743">
    <property type="component" value="Unassembled WGS sequence"/>
</dbReference>
<gene>
    <name evidence="4" type="ORF">U1T56_16750</name>
</gene>
<dbReference type="NCBIfam" id="NF009589">
    <property type="entry name" value="PRK13030.1"/>
    <property type="match status" value="1"/>
</dbReference>
<dbReference type="PANTHER" id="PTHR48084:SF3">
    <property type="entry name" value="SUBUNIT OF PYRUVATE:FLAVODOXIN OXIDOREDUCTASE"/>
    <property type="match status" value="1"/>
</dbReference>
<dbReference type="SUPFAM" id="SSF52518">
    <property type="entry name" value="Thiamin diphosphate-binding fold (THDP-binding)"/>
    <property type="match status" value="2"/>
</dbReference>
<dbReference type="CDD" id="cd07034">
    <property type="entry name" value="TPP_PYR_PFOR_IOR-alpha_like"/>
    <property type="match status" value="1"/>
</dbReference>
<dbReference type="EMBL" id="JBBLZC010000018">
    <property type="protein sequence ID" value="MEK0084804.1"/>
    <property type="molecule type" value="Genomic_DNA"/>
</dbReference>
<dbReference type="InterPro" id="IPR019752">
    <property type="entry name" value="Pyrv/ketoisovalerate_OxRed_cat"/>
</dbReference>
<sequence>MLAAPTIDRHYTLDDRYRRTSGRIFLTGIQALVRLPLMQRRLDRLQGLNTAGFVTGYRGSPVAGLDEALVQAEKLLAEENVRFEPAINEALAATAILGTQQVESEPRRKVDGVFALWYGKGPGVDWAGDAIKHGHAYGSSPHGGVLVVAGDDHGAVSSTMSHQSDQAFVAWWMPVLNPAGIADYLDFGLWGWAASRFSGAWVGFKAISETVESAATVELSDRLPVFVTPTDFTPPPGGLHFRWVDPPSVAIEERLAAKLEAIRAFARANPLDRLVVPASSARLGIVTVGKAHGDAMEALRELGFAERDLAAMGVRILKVGLSFPLEGDGIRRFARGLREILVIEEKRPLVEGQIKDLLYGLPEADRPAVLGKRDREGRPLLPETGELRPHKLAPLLAERLEANVPGLDLGLRLKRIATPLAEAPLVRRTPYFCSGCPHNTSTRVPEGSRAFAGIGCHIMATWMPGRNTAGVTQMGGEGATWVGLAPFTDTPHAFQNLGDGTFFHSGQLAIRQAVAAGVSMTYKILFNDAVAMTGGQKMETKGLTVPQISRQVFDEGVRRIAVVTDEPEKYRGITGLAEGTTIHHRRELDAVQRELREYKGVSVLLYDQTCAAEKRRRRKRNEYPDPPKRAFINELVCEACGDCSKKSNCLSVVPLQTEFGTKRAIDQSSCNKDFSCIEGFCPSFVTVEGGRLRRPAGLAGSEVEAALAALPLPTLPAIRDTYEILVTGVGGTGVLTLGALLGMAAHLEGRNATVLDFTGLAQKGGAVLAHVRLAAPGTGLNQGRIEPGEADAVLACDLVVAVGSEALGTMRQGTTRVVANEHVLPTADLIRDPRARIDAGLLLRRLAQAVGQNRVESLDAHDLALAVTGDAIGANLLLMGYAWQKGLLPVSLEAITRAIELNGVAVEANRRAFAFGRLAAHDPDLVARLTGRVPRPEPDLETLVERRRAFLASYQNEAYAADYAAFVRRVAEAERALGASDRLPLAEAVARNLFKLMAYKDEYEVARLYTEGTFQRRIAETFEGDVRLRFHLAPPLLARRDPVTGEPRKSTFGPWMLRAMAVLARGKALRGTVLDPFGWTEERRLERRLRDEYRATIASLLPGLAPENHGVAVRIASLPDLVRGFGHVKRQSVERYESERAALLAEWHAPAPLPLAAE</sequence>
<dbReference type="Pfam" id="PF01558">
    <property type="entry name" value="POR"/>
    <property type="match status" value="1"/>
</dbReference>
<evidence type="ECO:0000313" key="5">
    <source>
        <dbReference type="Proteomes" id="UP001375743"/>
    </source>
</evidence>
<evidence type="ECO:0000313" key="4">
    <source>
        <dbReference type="EMBL" id="MEK0084804.1"/>
    </source>
</evidence>
<dbReference type="InterPro" id="IPR002869">
    <property type="entry name" value="Pyrv_flavodox_OxRed_cen"/>
</dbReference>
<dbReference type="RefSeq" id="WP_418160656.1">
    <property type="nucleotide sequence ID" value="NZ_JBBLZC010000018.1"/>
</dbReference>
<keyword evidence="5" id="KW-1185">Reference proteome</keyword>
<feature type="domain" description="Pyruvate/ketoisovalerate oxidoreductase catalytic" evidence="2">
    <location>
        <begin position="730"/>
        <end position="916"/>
    </location>
</feature>
<keyword evidence="1" id="KW-0560">Oxidoreductase</keyword>
<dbReference type="InterPro" id="IPR029061">
    <property type="entry name" value="THDP-binding"/>
</dbReference>
<organism evidence="4 5">
    <name type="scientific">Benzoatithermus flavus</name>
    <dbReference type="NCBI Taxonomy" id="3108223"/>
    <lineage>
        <taxon>Bacteria</taxon>
        <taxon>Pseudomonadati</taxon>
        <taxon>Pseudomonadota</taxon>
        <taxon>Alphaproteobacteria</taxon>
        <taxon>Geminicoccales</taxon>
        <taxon>Geminicoccaceae</taxon>
        <taxon>Benzoatithermus</taxon>
    </lineage>
</organism>
<protein>
    <submittedName>
        <fullName evidence="4">Indolepyruvate ferredoxin oxidoreductase family protein</fullName>
    </submittedName>
</protein>
<evidence type="ECO:0000256" key="1">
    <source>
        <dbReference type="ARBA" id="ARBA00023002"/>
    </source>
</evidence>
<dbReference type="PANTHER" id="PTHR48084">
    <property type="entry name" value="2-OXOGLUTARATE OXIDOREDUCTASE SUBUNIT KORB-RELATED"/>
    <property type="match status" value="1"/>
</dbReference>
<dbReference type="Pfam" id="PF20169">
    <property type="entry name" value="DUF6537"/>
    <property type="match status" value="1"/>
</dbReference>
<dbReference type="InterPro" id="IPR051457">
    <property type="entry name" value="2-oxoacid:Fd_oxidoreductase"/>
</dbReference>
<dbReference type="InterPro" id="IPR002880">
    <property type="entry name" value="Pyrv_Fd/Flavodoxin_OxRdtase_N"/>
</dbReference>
<proteinExistence type="predicted"/>
<dbReference type="InterPro" id="IPR009014">
    <property type="entry name" value="Transketo_C/PFOR_II"/>
</dbReference>
<comment type="caution">
    <text evidence="4">The sequence shown here is derived from an EMBL/GenBank/DDBJ whole genome shotgun (WGS) entry which is preliminary data.</text>
</comment>
<accession>A0ABU8XUQ5</accession>
<evidence type="ECO:0000259" key="3">
    <source>
        <dbReference type="Pfam" id="PF20169"/>
    </source>
</evidence>
<dbReference type="InterPro" id="IPR046667">
    <property type="entry name" value="DUF6537"/>
</dbReference>
<evidence type="ECO:0000259" key="2">
    <source>
        <dbReference type="Pfam" id="PF01558"/>
    </source>
</evidence>
<dbReference type="Gene3D" id="3.40.50.970">
    <property type="match status" value="1"/>
</dbReference>
<reference evidence="4 5" key="1">
    <citation type="submission" date="2024-01" db="EMBL/GenBank/DDBJ databases">
        <title>Multi-omics insights into the function and evolution of sodium benzoate biodegradation pathways in Benzoatithermus flavus gen. nov., sp. nov. from hot spring.</title>
        <authorList>
            <person name="Hu C.-J."/>
            <person name="Li W.-J."/>
        </authorList>
    </citation>
    <scope>NUCLEOTIDE SEQUENCE [LARGE SCALE GENOMIC DNA]</scope>
    <source>
        <strain evidence="4 5">SYSU G07066</strain>
    </source>
</reference>
<dbReference type="NCBIfam" id="NF009588">
    <property type="entry name" value="PRK13029.1"/>
    <property type="match status" value="1"/>
</dbReference>